<proteinExistence type="predicted"/>
<comment type="caution">
    <text evidence="2">The sequence shown here is derived from an EMBL/GenBank/DDBJ whole genome shotgun (WGS) entry which is preliminary data.</text>
</comment>
<dbReference type="EMBL" id="AUZY01001540">
    <property type="protein sequence ID" value="EQD74597.1"/>
    <property type="molecule type" value="Genomic_DNA"/>
</dbReference>
<organism evidence="2">
    <name type="scientific">mine drainage metagenome</name>
    <dbReference type="NCBI Taxonomy" id="410659"/>
    <lineage>
        <taxon>unclassified sequences</taxon>
        <taxon>metagenomes</taxon>
        <taxon>ecological metagenomes</taxon>
    </lineage>
</organism>
<evidence type="ECO:0000256" key="1">
    <source>
        <dbReference type="SAM" id="MobiDB-lite"/>
    </source>
</evidence>
<sequence length="55" mass="6322">RVYAGMPVGQLIYFEISGPIQRSYSAKSSAKYRRVSSHPTPSRMHLNFPRARRGR</sequence>
<dbReference type="AlphaFoldDB" id="T1BXL3"/>
<name>T1BXL3_9ZZZZ</name>
<reference evidence="2" key="1">
    <citation type="submission" date="2013-08" db="EMBL/GenBank/DDBJ databases">
        <authorList>
            <person name="Mendez C."/>
            <person name="Richter M."/>
            <person name="Ferrer M."/>
            <person name="Sanchez J."/>
        </authorList>
    </citation>
    <scope>NUCLEOTIDE SEQUENCE</scope>
</reference>
<evidence type="ECO:0000313" key="2">
    <source>
        <dbReference type="EMBL" id="EQD74597.1"/>
    </source>
</evidence>
<protein>
    <submittedName>
        <fullName evidence="2">Deoxycytidine triphosphate deaminase</fullName>
    </submittedName>
</protein>
<reference evidence="2" key="2">
    <citation type="journal article" date="2014" name="ISME J.">
        <title>Microbial stratification in low pH oxic and suboxic macroscopic growths along an acid mine drainage.</title>
        <authorList>
            <person name="Mendez-Garcia C."/>
            <person name="Mesa V."/>
            <person name="Sprenger R.R."/>
            <person name="Richter M."/>
            <person name="Diez M.S."/>
            <person name="Solano J."/>
            <person name="Bargiela R."/>
            <person name="Golyshina O.V."/>
            <person name="Manteca A."/>
            <person name="Ramos J.L."/>
            <person name="Gallego J.R."/>
            <person name="Llorente I."/>
            <person name="Martins Dos Santos V.A."/>
            <person name="Jensen O.N."/>
            <person name="Pelaez A.I."/>
            <person name="Sanchez J."/>
            <person name="Ferrer M."/>
        </authorList>
    </citation>
    <scope>NUCLEOTIDE SEQUENCE</scope>
</reference>
<feature type="region of interest" description="Disordered" evidence="1">
    <location>
        <begin position="31"/>
        <end position="55"/>
    </location>
</feature>
<feature type="non-terminal residue" evidence="2">
    <location>
        <position position="1"/>
    </location>
</feature>
<accession>T1BXL3</accession>
<gene>
    <name evidence="2" type="ORF">B1B_02578</name>
</gene>